<name>A0A0C3NBU8_PHLG1</name>
<dbReference type="Proteomes" id="UP000053257">
    <property type="component" value="Unassembled WGS sequence"/>
</dbReference>
<evidence type="ECO:0000313" key="2">
    <source>
        <dbReference type="Proteomes" id="UP000053257"/>
    </source>
</evidence>
<proteinExistence type="predicted"/>
<gene>
    <name evidence="1" type="ORF">PHLGIDRAFT_319467</name>
</gene>
<organism evidence="1 2">
    <name type="scientific">Phlebiopsis gigantea (strain 11061_1 CR5-6)</name>
    <name type="common">White-rot fungus</name>
    <name type="synonym">Peniophora gigantea</name>
    <dbReference type="NCBI Taxonomy" id="745531"/>
    <lineage>
        <taxon>Eukaryota</taxon>
        <taxon>Fungi</taxon>
        <taxon>Dikarya</taxon>
        <taxon>Basidiomycota</taxon>
        <taxon>Agaricomycotina</taxon>
        <taxon>Agaricomycetes</taxon>
        <taxon>Polyporales</taxon>
        <taxon>Phanerochaetaceae</taxon>
        <taxon>Phlebiopsis</taxon>
    </lineage>
</organism>
<evidence type="ECO:0000313" key="1">
    <source>
        <dbReference type="EMBL" id="KIP01959.1"/>
    </source>
</evidence>
<dbReference type="AlphaFoldDB" id="A0A0C3NBU8"/>
<reference evidence="1 2" key="1">
    <citation type="journal article" date="2014" name="PLoS Genet.">
        <title>Analysis of the Phlebiopsis gigantea genome, transcriptome and secretome provides insight into its pioneer colonization strategies of wood.</title>
        <authorList>
            <person name="Hori C."/>
            <person name="Ishida T."/>
            <person name="Igarashi K."/>
            <person name="Samejima M."/>
            <person name="Suzuki H."/>
            <person name="Master E."/>
            <person name="Ferreira P."/>
            <person name="Ruiz-Duenas F.J."/>
            <person name="Held B."/>
            <person name="Canessa P."/>
            <person name="Larrondo L.F."/>
            <person name="Schmoll M."/>
            <person name="Druzhinina I.S."/>
            <person name="Kubicek C.P."/>
            <person name="Gaskell J.A."/>
            <person name="Kersten P."/>
            <person name="St John F."/>
            <person name="Glasner J."/>
            <person name="Sabat G."/>
            <person name="Splinter BonDurant S."/>
            <person name="Syed K."/>
            <person name="Yadav J."/>
            <person name="Mgbeahuruike A.C."/>
            <person name="Kovalchuk A."/>
            <person name="Asiegbu F.O."/>
            <person name="Lackner G."/>
            <person name="Hoffmeister D."/>
            <person name="Rencoret J."/>
            <person name="Gutierrez A."/>
            <person name="Sun H."/>
            <person name="Lindquist E."/>
            <person name="Barry K."/>
            <person name="Riley R."/>
            <person name="Grigoriev I.V."/>
            <person name="Henrissat B."/>
            <person name="Kues U."/>
            <person name="Berka R.M."/>
            <person name="Martinez A.T."/>
            <person name="Covert S.F."/>
            <person name="Blanchette R.A."/>
            <person name="Cullen D."/>
        </authorList>
    </citation>
    <scope>NUCLEOTIDE SEQUENCE [LARGE SCALE GENOMIC DNA]</scope>
    <source>
        <strain evidence="1 2">11061_1 CR5-6</strain>
    </source>
</reference>
<accession>A0A0C3NBU8</accession>
<keyword evidence="2" id="KW-1185">Reference proteome</keyword>
<dbReference type="EMBL" id="KN840718">
    <property type="protein sequence ID" value="KIP01959.1"/>
    <property type="molecule type" value="Genomic_DNA"/>
</dbReference>
<dbReference type="HOGENOM" id="CLU_1723042_0_0_1"/>
<sequence length="152" mass="16365">MDTLPEADSMGAGLLSQTKERIPMQYNEGRDINELNNIEGVSVGMKKAPHDELCAGIPRQYSTLLVLAERRARGYLSTTDSGSLPEALPEADATAGSLDMLIRAPLPAEFETATPEDLPCISSYWVAHISHLSAAAVLRPDAHVVDVGHEDI</sequence>
<protein>
    <submittedName>
        <fullName evidence="1">Uncharacterized protein</fullName>
    </submittedName>
</protein>